<accession>A0A2I1E814</accession>
<evidence type="ECO:0000256" key="2">
    <source>
        <dbReference type="SAM" id="MobiDB-lite"/>
    </source>
</evidence>
<feature type="compositionally biased region" description="Polar residues" evidence="2">
    <location>
        <begin position="550"/>
        <end position="568"/>
    </location>
</feature>
<reference evidence="4" key="1">
    <citation type="submission" date="2020-05" db="EMBL/GenBank/DDBJ databases">
        <authorList>
            <person name="Rincon C."/>
            <person name="Sanders R I."/>
            <person name="Robbins C."/>
            <person name="Chaturvedi A."/>
        </authorList>
    </citation>
    <scope>NUCLEOTIDE SEQUENCE</scope>
    <source>
        <strain evidence="4">CHB12</strain>
    </source>
</reference>
<feature type="compositionally biased region" description="Acidic residues" evidence="2">
    <location>
        <begin position="1"/>
        <end position="11"/>
    </location>
</feature>
<feature type="compositionally biased region" description="Polar residues" evidence="2">
    <location>
        <begin position="71"/>
        <end position="128"/>
    </location>
</feature>
<feature type="region of interest" description="Disordered" evidence="2">
    <location>
        <begin position="433"/>
        <end position="500"/>
    </location>
</feature>
<keyword evidence="3" id="KW-0472">Membrane</keyword>
<evidence type="ECO:0000256" key="1">
    <source>
        <dbReference type="SAM" id="Coils"/>
    </source>
</evidence>
<feature type="compositionally biased region" description="Basic and acidic residues" evidence="2">
    <location>
        <begin position="487"/>
        <end position="500"/>
    </location>
</feature>
<feature type="transmembrane region" description="Helical" evidence="3">
    <location>
        <begin position="582"/>
        <end position="600"/>
    </location>
</feature>
<protein>
    <submittedName>
        <fullName evidence="4">Uncharacterized protein</fullName>
    </submittedName>
</protein>
<evidence type="ECO:0000313" key="4">
    <source>
        <dbReference type="EMBL" id="CAB5372652.1"/>
    </source>
</evidence>
<feature type="region of interest" description="Disordered" evidence="2">
    <location>
        <begin position="1"/>
        <end position="417"/>
    </location>
</feature>
<organism evidence="4 5">
    <name type="scientific">Rhizophagus irregularis</name>
    <dbReference type="NCBI Taxonomy" id="588596"/>
    <lineage>
        <taxon>Eukaryota</taxon>
        <taxon>Fungi</taxon>
        <taxon>Fungi incertae sedis</taxon>
        <taxon>Mucoromycota</taxon>
        <taxon>Glomeromycotina</taxon>
        <taxon>Glomeromycetes</taxon>
        <taxon>Glomerales</taxon>
        <taxon>Glomeraceae</taxon>
        <taxon>Rhizophagus</taxon>
    </lineage>
</organism>
<feature type="coiled-coil region" evidence="1">
    <location>
        <begin position="772"/>
        <end position="830"/>
    </location>
</feature>
<keyword evidence="1" id="KW-0175">Coiled coil</keyword>
<comment type="caution">
    <text evidence="4">The sequence shown here is derived from an EMBL/GenBank/DDBJ whole genome shotgun (WGS) entry which is preliminary data.</text>
</comment>
<feature type="compositionally biased region" description="Polar residues" evidence="2">
    <location>
        <begin position="176"/>
        <end position="194"/>
    </location>
</feature>
<sequence length="862" mass="98128">MTESQQDFDENVNEKKNQEIKTESTIPVSDKEHDNVSTPNKLDINLESEEITSNVDNQTKPPNALNELIDNEQNSSNFSAISNDDKQTSSPNISIISNEDRQFNPSTTLNNSSPEILTSSNEPNNDKQNSSSNTLNDSSDDKQNSSVISNDDNDKQSNDDKQSSSPNIFNDDKRTISSNISNDDNDKQSSSPNIFNEDKQSSSPNIFNEDKQSSSPNISNDDNDKQRSSPNIFIEDKQSSSPNIFNEDKQSSSPNIFNDDKQTSSTNISNDVKQISQPISPISNDDKKTNSPTISPISIDDKKTNSQTISPISNDDKNNSPTASSISNDNEKINSPTASPISNKLYDNKQNQTTSNEYLNDSLEESIQPSDTNKDSSNSEDDISSNAIMSESEIQDEEYEIVKPADSIEDFSKHETNDVNDVEYSFIKEHDNFSESIIEDPSKHKPNDDDINMNNENKSSVKKFNNNEIVESPSDDEYYDDDDDDSHNESEYTERKEDHKTIEEEIQLPITDVNEFKPFNVSDYNPYIEPKKNEVQFVDQQIRERRRPNQHQQELSSPSENNISLKNSNVRTDTPSISFLEIFKYIFYLFVVFALLYFVYDVNRLSNKPSSLRNIADITNNIFEEINSVELPDINTISDYTVECRKAAIMAERSASFKSYGSQIAKGLFQIGDSIYKSRQLLQYMYSKGSTLRSSFESEIDAILQRLNSNHIRQDDAKYIRDRLDKLTKKIKDVRLLVEKSHNSILDVRKIRNKMDDDITNGLKDAEKYNKNEKYSSDISKVKKELENVDNTLSKLYINVGHLEKLREILNDHEGKLMGVSDELDELEGKTRILKPDIKHLILAVENTKVRNHIFNRLANTD</sequence>
<feature type="compositionally biased region" description="Polar residues" evidence="2">
    <location>
        <begin position="305"/>
        <end position="342"/>
    </location>
</feature>
<keyword evidence="3" id="KW-0812">Transmembrane</keyword>
<evidence type="ECO:0000256" key="3">
    <source>
        <dbReference type="SAM" id="Phobius"/>
    </source>
</evidence>
<proteinExistence type="predicted"/>
<gene>
    <name evidence="4" type="ORF">CHRIB12_LOCUS13637</name>
</gene>
<feature type="compositionally biased region" description="Polar residues" evidence="2">
    <location>
        <begin position="452"/>
        <end position="469"/>
    </location>
</feature>
<dbReference type="Proteomes" id="UP000684084">
    <property type="component" value="Unassembled WGS sequence"/>
</dbReference>
<dbReference type="OrthoDB" id="2372306at2759"/>
<feature type="compositionally biased region" description="Basic and acidic residues" evidence="2">
    <location>
        <begin position="12"/>
        <end position="22"/>
    </location>
</feature>
<feature type="compositionally biased region" description="Basic and acidic residues" evidence="2">
    <location>
        <begin position="152"/>
        <end position="162"/>
    </location>
</feature>
<feature type="compositionally biased region" description="Acidic residues" evidence="2">
    <location>
        <begin position="473"/>
        <end position="486"/>
    </location>
</feature>
<feature type="region of interest" description="Disordered" evidence="2">
    <location>
        <begin position="545"/>
        <end position="568"/>
    </location>
</feature>
<dbReference type="AlphaFoldDB" id="A0A2I1E814"/>
<feature type="compositionally biased region" description="Polar residues" evidence="2">
    <location>
        <begin position="263"/>
        <end position="283"/>
    </location>
</feature>
<dbReference type="VEuPathDB" id="FungiDB:RhiirFUN_020309"/>
<keyword evidence="3" id="KW-1133">Transmembrane helix</keyword>
<dbReference type="VEuPathDB" id="FungiDB:RhiirA1_407635"/>
<evidence type="ECO:0000313" key="5">
    <source>
        <dbReference type="Proteomes" id="UP000684084"/>
    </source>
</evidence>
<feature type="compositionally biased region" description="Polar residues" evidence="2">
    <location>
        <begin position="348"/>
        <end position="371"/>
    </location>
</feature>
<dbReference type="VEuPathDB" id="FungiDB:FUN_013172"/>
<dbReference type="EMBL" id="CAGKOT010000031">
    <property type="protein sequence ID" value="CAB5372652.1"/>
    <property type="molecule type" value="Genomic_DNA"/>
</dbReference>
<feature type="compositionally biased region" description="Polar residues" evidence="2">
    <location>
        <begin position="51"/>
        <end position="61"/>
    </location>
</feature>
<name>A0A2I1E814_9GLOM</name>